<feature type="compositionally biased region" description="Low complexity" evidence="1">
    <location>
        <begin position="34"/>
        <end position="53"/>
    </location>
</feature>
<organism evidence="2 3">
    <name type="scientific">Chlorella vulgaris</name>
    <name type="common">Green alga</name>
    <dbReference type="NCBI Taxonomy" id="3077"/>
    <lineage>
        <taxon>Eukaryota</taxon>
        <taxon>Viridiplantae</taxon>
        <taxon>Chlorophyta</taxon>
        <taxon>core chlorophytes</taxon>
        <taxon>Trebouxiophyceae</taxon>
        <taxon>Chlorellales</taxon>
        <taxon>Chlorellaceae</taxon>
        <taxon>Chlorella clade</taxon>
        <taxon>Chlorella</taxon>
    </lineage>
</organism>
<sequence>MRHRERRPTAVLQFTTVEEPGAVVSRARAIAARQRSASNPALPLPLTGLTDPPSASTHTGAVFDEVGCTQRARASSLDISSTATDVAQRMSAPSALVQLATTALPPLASRVLDWDPDEEADQQDWEDFGSDACSSLSSTGRQWHSHSVDGSHTAAGTDWERSGGKGVPDSDQLDPTVSMAVALGLDPLKLPLFGGAGGRAGTPGAAIKALRSALTRPTVSPCLEALLLRQASGSTLRRNSTAASKQLQAAGGSLEGQVGRVQTIDALLLAMTRRLGAVKEAMSSDAAQQKAQQQQRGLQAAEAPTIGL</sequence>
<proteinExistence type="predicted"/>
<keyword evidence="3" id="KW-1185">Reference proteome</keyword>
<evidence type="ECO:0000313" key="3">
    <source>
        <dbReference type="Proteomes" id="UP001055712"/>
    </source>
</evidence>
<name>A0A9D4U0Z2_CHLVU</name>
<gene>
    <name evidence="2" type="ORF">D9Q98_001299</name>
</gene>
<accession>A0A9D4U0Z2</accession>
<reference evidence="2" key="2">
    <citation type="submission" date="2020-11" db="EMBL/GenBank/DDBJ databases">
        <authorList>
            <person name="Cecchin M."/>
            <person name="Marcolungo L."/>
            <person name="Rossato M."/>
            <person name="Girolomoni L."/>
            <person name="Cosentino E."/>
            <person name="Cuine S."/>
            <person name="Li-Beisson Y."/>
            <person name="Delledonne M."/>
            <person name="Ballottari M."/>
        </authorList>
    </citation>
    <scope>NUCLEOTIDE SEQUENCE</scope>
    <source>
        <strain evidence="2">211/11P</strain>
        <tissue evidence="2">Whole cell</tissue>
    </source>
</reference>
<dbReference type="Proteomes" id="UP001055712">
    <property type="component" value="Unassembled WGS sequence"/>
</dbReference>
<dbReference type="EMBL" id="SIDB01000001">
    <property type="protein sequence ID" value="KAI3438884.1"/>
    <property type="molecule type" value="Genomic_DNA"/>
</dbReference>
<feature type="region of interest" description="Disordered" evidence="1">
    <location>
        <begin position="286"/>
        <end position="308"/>
    </location>
</feature>
<evidence type="ECO:0000313" key="2">
    <source>
        <dbReference type="EMBL" id="KAI3438884.1"/>
    </source>
</evidence>
<reference evidence="2" key="1">
    <citation type="journal article" date="2019" name="Plant J.">
        <title>Chlorella vulgaris genome assembly and annotation reveals the molecular basis for metabolic acclimation to high light conditions.</title>
        <authorList>
            <person name="Cecchin M."/>
            <person name="Marcolungo L."/>
            <person name="Rossato M."/>
            <person name="Girolomoni L."/>
            <person name="Cosentino E."/>
            <person name="Cuine S."/>
            <person name="Li-Beisson Y."/>
            <person name="Delledonne M."/>
            <person name="Ballottari M."/>
        </authorList>
    </citation>
    <scope>NUCLEOTIDE SEQUENCE</scope>
    <source>
        <strain evidence="2">211/11P</strain>
    </source>
</reference>
<dbReference type="AlphaFoldDB" id="A0A9D4U0Z2"/>
<feature type="region of interest" description="Disordered" evidence="1">
    <location>
        <begin position="34"/>
        <end position="60"/>
    </location>
</feature>
<feature type="region of interest" description="Disordered" evidence="1">
    <location>
        <begin position="139"/>
        <end position="173"/>
    </location>
</feature>
<protein>
    <submittedName>
        <fullName evidence="2">Uncharacterized protein</fullName>
    </submittedName>
</protein>
<comment type="caution">
    <text evidence="2">The sequence shown here is derived from an EMBL/GenBank/DDBJ whole genome shotgun (WGS) entry which is preliminary data.</text>
</comment>
<evidence type="ECO:0000256" key="1">
    <source>
        <dbReference type="SAM" id="MobiDB-lite"/>
    </source>
</evidence>